<dbReference type="InterPro" id="IPR033575">
    <property type="entry name" value="DDA1-like"/>
</dbReference>
<evidence type="ECO:0000256" key="2">
    <source>
        <dbReference type="SAM" id="MobiDB-lite"/>
    </source>
</evidence>
<evidence type="ECO:0000313" key="4">
    <source>
        <dbReference type="EMBL" id="KAG0447360.1"/>
    </source>
</evidence>
<dbReference type="PANTHER" id="PTHR31879">
    <property type="entry name" value="DET1- AND DDB1-ASSOCIATED PROTEIN 1"/>
    <property type="match status" value="1"/>
</dbReference>
<dbReference type="OrthoDB" id="8598182at2759"/>
<evidence type="ECO:0000259" key="3">
    <source>
        <dbReference type="Pfam" id="PF10172"/>
    </source>
</evidence>
<dbReference type="EMBL" id="JADCNM010000467">
    <property type="protein sequence ID" value="KAG0447360.1"/>
    <property type="molecule type" value="Genomic_DNA"/>
</dbReference>
<feature type="region of interest" description="Disordered" evidence="2">
    <location>
        <begin position="1"/>
        <end position="31"/>
    </location>
</feature>
<proteinExistence type="inferred from homology"/>
<feature type="region of interest" description="Disordered" evidence="2">
    <location>
        <begin position="70"/>
        <end position="99"/>
    </location>
</feature>
<feature type="domain" description="DET1- and DDB1-associated protein 1" evidence="3">
    <location>
        <begin position="3"/>
        <end position="69"/>
    </location>
</feature>
<organism evidence="4 5">
    <name type="scientific">Vanilla planifolia</name>
    <name type="common">Vanilla</name>
    <dbReference type="NCBI Taxonomy" id="51239"/>
    <lineage>
        <taxon>Eukaryota</taxon>
        <taxon>Viridiplantae</taxon>
        <taxon>Streptophyta</taxon>
        <taxon>Embryophyta</taxon>
        <taxon>Tracheophyta</taxon>
        <taxon>Spermatophyta</taxon>
        <taxon>Magnoliopsida</taxon>
        <taxon>Liliopsida</taxon>
        <taxon>Asparagales</taxon>
        <taxon>Orchidaceae</taxon>
        <taxon>Vanilloideae</taxon>
        <taxon>Vanilleae</taxon>
        <taxon>Vanilla</taxon>
    </lineage>
</organism>
<comment type="caution">
    <text evidence="4">The sequence shown here is derived from an EMBL/GenBank/DDBJ whole genome shotgun (WGS) entry which is preliminary data.</text>
</comment>
<dbReference type="GO" id="GO:0080008">
    <property type="term" value="C:Cul4-RING E3 ubiquitin ligase complex"/>
    <property type="evidence" value="ECO:0007669"/>
    <property type="project" value="TreeGrafter"/>
</dbReference>
<sequence length="99" mass="11030">MGSLLGDLPSFDPHNFSELRPSDSTAQPSKLVAATYRPTHNRTVPPPNQVITTEARNILLRQIYQKAEEKLRSKRAATEHLTPEHGSKQPRGDSAEEQS</sequence>
<dbReference type="GO" id="GO:0032436">
    <property type="term" value="P:positive regulation of proteasomal ubiquitin-dependent protein catabolic process"/>
    <property type="evidence" value="ECO:0007669"/>
    <property type="project" value="TreeGrafter"/>
</dbReference>
<evidence type="ECO:0000256" key="1">
    <source>
        <dbReference type="ARBA" id="ARBA00008042"/>
    </source>
</evidence>
<protein>
    <recommendedName>
        <fullName evidence="3">DET1- and DDB1-associated protein 1 domain-containing protein</fullName>
    </recommendedName>
</protein>
<reference evidence="4 5" key="1">
    <citation type="journal article" date="2020" name="Nat. Food">
        <title>A phased Vanilla planifolia genome enables genetic improvement of flavour and production.</title>
        <authorList>
            <person name="Hasing T."/>
            <person name="Tang H."/>
            <person name="Brym M."/>
            <person name="Khazi F."/>
            <person name="Huang T."/>
            <person name="Chambers A.H."/>
        </authorList>
    </citation>
    <scope>NUCLEOTIDE SEQUENCE [LARGE SCALE GENOMIC DNA]</scope>
    <source>
        <tissue evidence="4">Leaf</tissue>
    </source>
</reference>
<dbReference type="AlphaFoldDB" id="A0A835P7M5"/>
<gene>
    <name evidence="4" type="ORF">HPP92_028351</name>
</gene>
<accession>A0A835P7M5</accession>
<evidence type="ECO:0000313" key="5">
    <source>
        <dbReference type="Proteomes" id="UP000639772"/>
    </source>
</evidence>
<dbReference type="Proteomes" id="UP000639772">
    <property type="component" value="Unassembled WGS sequence"/>
</dbReference>
<dbReference type="PANTHER" id="PTHR31879:SF8">
    <property type="entry name" value="DET1- AND DDB1-ASSOCIATED PROTEIN 1"/>
    <property type="match status" value="1"/>
</dbReference>
<name>A0A835P7M5_VANPL</name>
<dbReference type="Pfam" id="PF10172">
    <property type="entry name" value="DDA1"/>
    <property type="match status" value="1"/>
</dbReference>
<dbReference type="InterPro" id="IPR018276">
    <property type="entry name" value="DDA1_dom"/>
</dbReference>
<comment type="similarity">
    <text evidence="1">Belongs to the DDA1 family.</text>
</comment>